<protein>
    <submittedName>
        <fullName evidence="1">Uncharacterized protein</fullName>
    </submittedName>
</protein>
<dbReference type="AlphaFoldDB" id="A0A9W9FJ79"/>
<evidence type="ECO:0000313" key="2">
    <source>
        <dbReference type="Proteomes" id="UP001149165"/>
    </source>
</evidence>
<accession>A0A9W9FJ79</accession>
<reference evidence="1" key="2">
    <citation type="journal article" date="2023" name="IMA Fungus">
        <title>Comparative genomic study of the Penicillium genus elucidates a diverse pangenome and 15 lateral gene transfer events.</title>
        <authorList>
            <person name="Petersen C."/>
            <person name="Sorensen T."/>
            <person name="Nielsen M.R."/>
            <person name="Sondergaard T.E."/>
            <person name="Sorensen J.L."/>
            <person name="Fitzpatrick D.A."/>
            <person name="Frisvad J.C."/>
            <person name="Nielsen K.L."/>
        </authorList>
    </citation>
    <scope>NUCLEOTIDE SEQUENCE</scope>
    <source>
        <strain evidence="1">IBT 30069</strain>
    </source>
</reference>
<gene>
    <name evidence="1" type="ORF">N7456_007192</name>
</gene>
<reference evidence="1" key="1">
    <citation type="submission" date="2022-11" db="EMBL/GenBank/DDBJ databases">
        <authorList>
            <person name="Petersen C."/>
        </authorList>
    </citation>
    <scope>NUCLEOTIDE SEQUENCE</scope>
    <source>
        <strain evidence="1">IBT 30069</strain>
    </source>
</reference>
<name>A0A9W9FJ79_9EURO</name>
<organism evidence="1 2">
    <name type="scientific">Penicillium angulare</name>
    <dbReference type="NCBI Taxonomy" id="116970"/>
    <lineage>
        <taxon>Eukaryota</taxon>
        <taxon>Fungi</taxon>
        <taxon>Dikarya</taxon>
        <taxon>Ascomycota</taxon>
        <taxon>Pezizomycotina</taxon>
        <taxon>Eurotiomycetes</taxon>
        <taxon>Eurotiomycetidae</taxon>
        <taxon>Eurotiales</taxon>
        <taxon>Aspergillaceae</taxon>
        <taxon>Penicillium</taxon>
    </lineage>
</organism>
<comment type="caution">
    <text evidence="1">The sequence shown here is derived from an EMBL/GenBank/DDBJ whole genome shotgun (WGS) entry which is preliminary data.</text>
</comment>
<evidence type="ECO:0000313" key="1">
    <source>
        <dbReference type="EMBL" id="KAJ5101140.1"/>
    </source>
</evidence>
<dbReference type="EMBL" id="JAPQKH010000004">
    <property type="protein sequence ID" value="KAJ5101140.1"/>
    <property type="molecule type" value="Genomic_DNA"/>
</dbReference>
<keyword evidence="2" id="KW-1185">Reference proteome</keyword>
<proteinExistence type="predicted"/>
<sequence>MVLLAVGILPLESELSPACQWAIWAFGEEEVTFIRPGEKKINVEAFDHLPDAKLAQYEKIIEIGTFNEGKEAAFFLALAQLSTYTKVTDAKSGQIWPMSTLHDLERKSLIFLHVNGWLDLEAAMDCT</sequence>
<dbReference type="Proteomes" id="UP001149165">
    <property type="component" value="Unassembled WGS sequence"/>
</dbReference>